<dbReference type="SUPFAM" id="SSF48439">
    <property type="entry name" value="Protein prenylyltransferase"/>
    <property type="match status" value="1"/>
</dbReference>
<dbReference type="Proteomes" id="UP000037696">
    <property type="component" value="Unassembled WGS sequence"/>
</dbReference>
<dbReference type="PANTHER" id="PTHR11129">
    <property type="entry name" value="PROTEIN FARNESYLTRANSFERASE ALPHA SUBUNIT/RAB GERANYLGERANYL TRANSFERASE ALPHA SUBUNIT"/>
    <property type="match status" value="1"/>
</dbReference>
<dbReference type="STRING" id="229535.A0A0M9WHV6"/>
<comment type="function">
    <text evidence="6">Catalyzes the transfer of a geranyl-geranyl moiety from geranyl-geranyl pyrophosphate to cysteines occuring in specific C-terminal amino acid sequences.</text>
</comment>
<dbReference type="AlphaFoldDB" id="A0A0M9WHV6"/>
<evidence type="ECO:0000256" key="1">
    <source>
        <dbReference type="ARBA" id="ARBA00006734"/>
    </source>
</evidence>
<dbReference type="Gene3D" id="1.25.40.120">
    <property type="entry name" value="Protein prenylyltransferase"/>
    <property type="match status" value="1"/>
</dbReference>
<dbReference type="InterPro" id="IPR002088">
    <property type="entry name" value="Prenyl_trans_a"/>
</dbReference>
<dbReference type="PANTHER" id="PTHR11129:SF2">
    <property type="entry name" value="GERANYLGERANYL TRANSFERASE TYPE-2 SUBUNIT ALPHA"/>
    <property type="match status" value="1"/>
</dbReference>
<dbReference type="GO" id="GO:0005968">
    <property type="term" value="C:Rab-protein geranylgeranyltransferase complex"/>
    <property type="evidence" value="ECO:0007669"/>
    <property type="project" value="TreeGrafter"/>
</dbReference>
<dbReference type="PROSITE" id="PS51147">
    <property type="entry name" value="PFTA"/>
    <property type="match status" value="4"/>
</dbReference>
<dbReference type="EMBL" id="LHQQ01000043">
    <property type="protein sequence ID" value="KOS45473.1"/>
    <property type="molecule type" value="Genomic_DNA"/>
</dbReference>
<comment type="similarity">
    <text evidence="1 6">Belongs to the protein prenyltransferase subunit alpha family.</text>
</comment>
<keyword evidence="3 6" id="KW-0808">Transferase</keyword>
<dbReference type="OrthoDB" id="1658at2759"/>
<evidence type="ECO:0000256" key="3">
    <source>
        <dbReference type="ARBA" id="ARBA00022679"/>
    </source>
</evidence>
<reference evidence="7 8" key="1">
    <citation type="submission" date="2015-08" db="EMBL/GenBank/DDBJ databases">
        <title>Genome sequencing of Penicillium nordicum.</title>
        <authorList>
            <person name="Nguyen H.D."/>
            <person name="Seifert K.A."/>
        </authorList>
    </citation>
    <scope>NUCLEOTIDE SEQUENCE [LARGE SCALE GENOMIC DNA]</scope>
    <source>
        <strain evidence="7 8">DAOMC 185683</strain>
    </source>
</reference>
<dbReference type="GO" id="GO:0004663">
    <property type="term" value="F:Rab geranylgeranyltransferase activity"/>
    <property type="evidence" value="ECO:0007669"/>
    <property type="project" value="UniProtKB-UniRule"/>
</dbReference>
<accession>A0A0M9WHV6</accession>
<evidence type="ECO:0000256" key="6">
    <source>
        <dbReference type="RuleBase" id="RU367120"/>
    </source>
</evidence>
<sequence length="374" mass="44249">MPRGLRNAFYIFLIVKQKLKMPSHGVPRYKPVEKSAEARQQELQKIENYKDLERLVSKKVAEHEYTLETLKKISELLSSNPEYYTAWNYRRQALQYQFSQAGGSDDETAAHSITELIINDLHFLIPLLRSFPKCYWIWNYRLWLLDEARRLLPLPEARKIWQQELALVGKMLTLDSRNFHGWGYRRFVVETLKELGTAEEATSMTQKELEYAKKMIGANLSNFSAWHYRTKLIQSLLDEQSASDDDRRRMLDDELSLIHQAFIDPYDQSLWFYHQNLMNVFDPSMAERTLAPNLSSSDRLEYIRNEIEEVQEMLDGAEDCKYIYQALIECTLLASKVEGRLSSEDRDQILSWLSELKKLDPLRRERWLDFEKTL</sequence>
<comment type="caution">
    <text evidence="7">The sequence shown here is derived from an EMBL/GenBank/DDBJ whole genome shotgun (WGS) entry which is preliminary data.</text>
</comment>
<comment type="catalytic activity">
    <reaction evidence="5 6">
        <text>geranylgeranyl diphosphate + L-cysteinyl-[protein] = S-geranylgeranyl-L-cysteinyl-[protein] + diphosphate</text>
        <dbReference type="Rhea" id="RHEA:21240"/>
        <dbReference type="Rhea" id="RHEA-COMP:10131"/>
        <dbReference type="Rhea" id="RHEA-COMP:11537"/>
        <dbReference type="ChEBI" id="CHEBI:29950"/>
        <dbReference type="ChEBI" id="CHEBI:33019"/>
        <dbReference type="ChEBI" id="CHEBI:57533"/>
        <dbReference type="ChEBI" id="CHEBI:86021"/>
        <dbReference type="EC" id="2.5.1.60"/>
    </reaction>
</comment>
<keyword evidence="4" id="KW-0677">Repeat</keyword>
<evidence type="ECO:0000313" key="7">
    <source>
        <dbReference type="EMBL" id="KOS45473.1"/>
    </source>
</evidence>
<keyword evidence="8" id="KW-1185">Reference proteome</keyword>
<evidence type="ECO:0000256" key="4">
    <source>
        <dbReference type="ARBA" id="ARBA00022737"/>
    </source>
</evidence>
<evidence type="ECO:0000256" key="2">
    <source>
        <dbReference type="ARBA" id="ARBA00022602"/>
    </source>
</evidence>
<evidence type="ECO:0000313" key="8">
    <source>
        <dbReference type="Proteomes" id="UP000037696"/>
    </source>
</evidence>
<organism evidence="7 8">
    <name type="scientific">Penicillium nordicum</name>
    <dbReference type="NCBI Taxonomy" id="229535"/>
    <lineage>
        <taxon>Eukaryota</taxon>
        <taxon>Fungi</taxon>
        <taxon>Dikarya</taxon>
        <taxon>Ascomycota</taxon>
        <taxon>Pezizomycotina</taxon>
        <taxon>Eurotiomycetes</taxon>
        <taxon>Eurotiomycetidae</taxon>
        <taxon>Eurotiales</taxon>
        <taxon>Aspergillaceae</taxon>
        <taxon>Penicillium</taxon>
    </lineage>
</organism>
<dbReference type="GO" id="GO:0097354">
    <property type="term" value="P:prenylation"/>
    <property type="evidence" value="ECO:0007669"/>
    <property type="project" value="UniProtKB-UniRule"/>
</dbReference>
<protein>
    <recommendedName>
        <fullName evidence="6">Geranylgeranyl transferase type-2 subunit alpha</fullName>
        <ecNumber evidence="6">2.5.1.60</ecNumber>
    </recommendedName>
    <alternativeName>
        <fullName evidence="6">Geranylgeranyl transferase type II subunit alpha</fullName>
    </alternativeName>
</protein>
<dbReference type="EC" id="2.5.1.60" evidence="6"/>
<keyword evidence="2 6" id="KW-0637">Prenyltransferase</keyword>
<name>A0A0M9WHV6_9EURO</name>
<gene>
    <name evidence="7" type="ORF">ACN38_g3594</name>
</gene>
<evidence type="ECO:0000256" key="5">
    <source>
        <dbReference type="ARBA" id="ARBA00047658"/>
    </source>
</evidence>
<proteinExistence type="inferred from homology"/>
<dbReference type="Pfam" id="PF01239">
    <property type="entry name" value="PPTA"/>
    <property type="match status" value="4"/>
</dbReference>